<dbReference type="Proteomes" id="UP000198242">
    <property type="component" value="Chromosome I"/>
</dbReference>
<accession>A0A1C4YXP5</accession>
<evidence type="ECO:0000313" key="2">
    <source>
        <dbReference type="Proteomes" id="UP000198242"/>
    </source>
</evidence>
<proteinExistence type="predicted"/>
<dbReference type="EMBL" id="LT607411">
    <property type="protein sequence ID" value="SCF25121.1"/>
    <property type="molecule type" value="Genomic_DNA"/>
</dbReference>
<keyword evidence="2" id="KW-1185">Reference proteome</keyword>
<dbReference type="AlphaFoldDB" id="A0A1C4YXP5"/>
<organism evidence="1 2">
    <name type="scientific">Micromonospora viridifaciens</name>
    <dbReference type="NCBI Taxonomy" id="1881"/>
    <lineage>
        <taxon>Bacteria</taxon>
        <taxon>Bacillati</taxon>
        <taxon>Actinomycetota</taxon>
        <taxon>Actinomycetes</taxon>
        <taxon>Micromonosporales</taxon>
        <taxon>Micromonosporaceae</taxon>
        <taxon>Micromonospora</taxon>
    </lineage>
</organism>
<protein>
    <submittedName>
        <fullName evidence="1">Uncharacterized protein</fullName>
    </submittedName>
</protein>
<sequence length="101" mass="11293">MYLVRHFLTQARLSGIRALAGFDNGVLSIGPDQLRDFVDDMCVNVKAADITLLAAESLLPKDGRQVEGQTFWNRFANVSNQRKNEAQKDLVDLRAASRSTR</sequence>
<evidence type="ECO:0000313" key="1">
    <source>
        <dbReference type="EMBL" id="SCF25121.1"/>
    </source>
</evidence>
<name>A0A1C4YXP5_MICVI</name>
<gene>
    <name evidence="1" type="ORF">GA0074695_4802</name>
</gene>
<reference evidence="2" key="1">
    <citation type="submission" date="2016-06" db="EMBL/GenBank/DDBJ databases">
        <authorList>
            <person name="Varghese N."/>
            <person name="Submissions Spin"/>
        </authorList>
    </citation>
    <scope>NUCLEOTIDE SEQUENCE [LARGE SCALE GENOMIC DNA]</scope>
    <source>
        <strain evidence="2">DSM 43909</strain>
    </source>
</reference>